<feature type="compositionally biased region" description="Basic residues" evidence="1">
    <location>
        <begin position="16"/>
        <end position="31"/>
    </location>
</feature>
<name>A0ABN5ZQ50_9MYCO</name>
<organism evidence="2 3">
    <name type="scientific">Mycobacterium marseillense</name>
    <dbReference type="NCBI Taxonomy" id="701042"/>
    <lineage>
        <taxon>Bacteria</taxon>
        <taxon>Bacillati</taxon>
        <taxon>Actinomycetota</taxon>
        <taxon>Actinomycetes</taxon>
        <taxon>Mycobacteriales</taxon>
        <taxon>Mycobacteriaceae</taxon>
        <taxon>Mycobacterium</taxon>
        <taxon>Mycobacterium avium complex (MAC)</taxon>
    </lineage>
</organism>
<keyword evidence="3" id="KW-1185">Reference proteome</keyword>
<feature type="region of interest" description="Disordered" evidence="1">
    <location>
        <begin position="1"/>
        <end position="63"/>
    </location>
</feature>
<proteinExistence type="predicted"/>
<sequence>MDIPSLKDPRCGTIGKHNRGRCHARRCHSRRRGGERLAGRPPNGAAARQPGQTTGRGRVLDPGGRNVRASILGFGIVRLMFMMQSSGMSRADDESNSRAMLYAARGMGAR</sequence>
<dbReference type="Proteomes" id="UP000466831">
    <property type="component" value="Chromosome"/>
</dbReference>
<accession>A0ABN5ZQ50</accession>
<evidence type="ECO:0000313" key="3">
    <source>
        <dbReference type="Proteomes" id="UP000466831"/>
    </source>
</evidence>
<protein>
    <submittedName>
        <fullName evidence="2">Uncharacterized protein</fullName>
    </submittedName>
</protein>
<evidence type="ECO:0000313" key="2">
    <source>
        <dbReference type="EMBL" id="BBY10258.1"/>
    </source>
</evidence>
<gene>
    <name evidence="2" type="ORF">MMARJ_09980</name>
</gene>
<feature type="compositionally biased region" description="Basic and acidic residues" evidence="1">
    <location>
        <begin position="1"/>
        <end position="10"/>
    </location>
</feature>
<dbReference type="EMBL" id="AP022584">
    <property type="protein sequence ID" value="BBY10258.1"/>
    <property type="molecule type" value="Genomic_DNA"/>
</dbReference>
<reference evidence="2 3" key="1">
    <citation type="journal article" date="2019" name="Emerg. Microbes Infect.">
        <title>Comprehensive subspecies identification of 175 nontuberculous mycobacteria species based on 7547 genomic profiles.</title>
        <authorList>
            <person name="Matsumoto Y."/>
            <person name="Kinjo T."/>
            <person name="Motooka D."/>
            <person name="Nabeya D."/>
            <person name="Jung N."/>
            <person name="Uechi K."/>
            <person name="Horii T."/>
            <person name="Iida T."/>
            <person name="Fujita J."/>
            <person name="Nakamura S."/>
        </authorList>
    </citation>
    <scope>NUCLEOTIDE SEQUENCE [LARGE SCALE GENOMIC DNA]</scope>
    <source>
        <strain evidence="2 3">JCM 17324</strain>
    </source>
</reference>
<evidence type="ECO:0000256" key="1">
    <source>
        <dbReference type="SAM" id="MobiDB-lite"/>
    </source>
</evidence>